<evidence type="ECO:0000256" key="4">
    <source>
        <dbReference type="ARBA" id="ARBA00022989"/>
    </source>
</evidence>
<feature type="transmembrane region" description="Helical" evidence="6">
    <location>
        <begin position="204"/>
        <end position="228"/>
    </location>
</feature>
<feature type="transmembrane region" description="Helical" evidence="6">
    <location>
        <begin position="234"/>
        <end position="254"/>
    </location>
</feature>
<gene>
    <name evidence="7" type="ORF">GCM10023116_36160</name>
</gene>
<reference evidence="8" key="1">
    <citation type="journal article" date="2019" name="Int. J. Syst. Evol. Microbiol.">
        <title>The Global Catalogue of Microorganisms (GCM) 10K type strain sequencing project: providing services to taxonomists for standard genome sequencing and annotation.</title>
        <authorList>
            <consortium name="The Broad Institute Genomics Platform"/>
            <consortium name="The Broad Institute Genome Sequencing Center for Infectious Disease"/>
            <person name="Wu L."/>
            <person name="Ma J."/>
        </authorList>
    </citation>
    <scope>NUCLEOTIDE SEQUENCE [LARGE SCALE GENOMIC DNA]</scope>
    <source>
        <strain evidence="8">JCM 17805</strain>
    </source>
</reference>
<feature type="transmembrane region" description="Helical" evidence="6">
    <location>
        <begin position="112"/>
        <end position="134"/>
    </location>
</feature>
<feature type="transmembrane region" description="Helical" evidence="6">
    <location>
        <begin position="140"/>
        <end position="158"/>
    </location>
</feature>
<dbReference type="PANTHER" id="PTHR30238:SF0">
    <property type="entry name" value="THYLAKOID MEMBRANE PROTEIN TERC, CHLOROPLASTIC"/>
    <property type="match status" value="1"/>
</dbReference>
<proteinExistence type="inferred from homology"/>
<comment type="caution">
    <text evidence="7">The sequence shown here is derived from an EMBL/GenBank/DDBJ whole genome shotgun (WGS) entry which is preliminary data.</text>
</comment>
<evidence type="ECO:0000313" key="8">
    <source>
        <dbReference type="Proteomes" id="UP001500604"/>
    </source>
</evidence>
<dbReference type="Pfam" id="PF03741">
    <property type="entry name" value="TerC"/>
    <property type="match status" value="1"/>
</dbReference>
<evidence type="ECO:0000256" key="3">
    <source>
        <dbReference type="ARBA" id="ARBA00022692"/>
    </source>
</evidence>
<dbReference type="Proteomes" id="UP001500604">
    <property type="component" value="Unassembled WGS sequence"/>
</dbReference>
<dbReference type="EMBL" id="BAABFL010000448">
    <property type="protein sequence ID" value="GAA4651332.1"/>
    <property type="molecule type" value="Genomic_DNA"/>
</dbReference>
<feature type="transmembrane region" description="Helical" evidence="6">
    <location>
        <begin position="266"/>
        <end position="286"/>
    </location>
</feature>
<accession>A0ABP8V8P1</accession>
<dbReference type="RefSeq" id="WP_345197694.1">
    <property type="nucleotide sequence ID" value="NZ_BAABFL010000448.1"/>
</dbReference>
<feature type="transmembrane region" description="Helical" evidence="6">
    <location>
        <begin position="292"/>
        <end position="310"/>
    </location>
</feature>
<evidence type="ECO:0000256" key="1">
    <source>
        <dbReference type="ARBA" id="ARBA00004141"/>
    </source>
</evidence>
<keyword evidence="4 6" id="KW-1133">Transmembrane helix</keyword>
<keyword evidence="5 6" id="KW-0472">Membrane</keyword>
<evidence type="ECO:0000313" key="7">
    <source>
        <dbReference type="EMBL" id="GAA4651332.1"/>
    </source>
</evidence>
<keyword evidence="8" id="KW-1185">Reference proteome</keyword>
<keyword evidence="3 6" id="KW-0812">Transmembrane</keyword>
<evidence type="ECO:0000256" key="6">
    <source>
        <dbReference type="SAM" id="Phobius"/>
    </source>
</evidence>
<name>A0ABP8V8P1_9GAMM</name>
<dbReference type="NCBIfam" id="TIGR03718">
    <property type="entry name" value="R_switched_Alx"/>
    <property type="match status" value="1"/>
</dbReference>
<protein>
    <submittedName>
        <fullName evidence="7">TerC family protein</fullName>
    </submittedName>
</protein>
<sequence length="330" mass="36590">MLNHSWPIIGFNLFVLAMLALDLYLHRDNKEVTLRHALGWSAVWVAMAVAFNLIIFFFWGTLSPESTLSSHEAALAFATGYLIEKSLSVDNLFVFAMIFSAFAVPRAYQHKVLFYGVVGALVMRGVMILAGSALIARYHWLLYVFGVLLIFTGIKMAMHKHDETNDISNSRWLKALSRRLPMTDGFRGAAFWVREHGRWMATPLLLVVLVVELSDLMFAIDSIPAIFAVTTDPFLVYTANVMALLGLRSLFFVLESLMDRFHYLNYGLAVMLSFVGVKMLLLDTAWAIPTPVSLLVIASVLGASIGLSLLRKPAVATVIALPPAGIPLPK</sequence>
<comment type="subcellular location">
    <subcellularLocation>
        <location evidence="1">Membrane</location>
        <topology evidence="1">Multi-pass membrane protein</topology>
    </subcellularLocation>
</comment>
<feature type="transmembrane region" description="Helical" evidence="6">
    <location>
        <begin position="37"/>
        <end position="59"/>
    </location>
</feature>
<evidence type="ECO:0000256" key="5">
    <source>
        <dbReference type="ARBA" id="ARBA00023136"/>
    </source>
</evidence>
<comment type="similarity">
    <text evidence="2">Belongs to the TerC family.</text>
</comment>
<feature type="transmembrane region" description="Helical" evidence="6">
    <location>
        <begin position="6"/>
        <end position="25"/>
    </location>
</feature>
<dbReference type="PANTHER" id="PTHR30238">
    <property type="entry name" value="MEMBRANE BOUND PREDICTED REDOX MODULATOR"/>
    <property type="match status" value="1"/>
</dbReference>
<organism evidence="7 8">
    <name type="scientific">Kistimonas scapharcae</name>
    <dbReference type="NCBI Taxonomy" id="1036133"/>
    <lineage>
        <taxon>Bacteria</taxon>
        <taxon>Pseudomonadati</taxon>
        <taxon>Pseudomonadota</taxon>
        <taxon>Gammaproteobacteria</taxon>
        <taxon>Oceanospirillales</taxon>
        <taxon>Endozoicomonadaceae</taxon>
        <taxon>Kistimonas</taxon>
    </lineage>
</organism>
<feature type="transmembrane region" description="Helical" evidence="6">
    <location>
        <begin position="87"/>
        <end position="105"/>
    </location>
</feature>
<dbReference type="InterPro" id="IPR022369">
    <property type="entry name" value="Integral_membrane_TerC_rswitch"/>
</dbReference>
<evidence type="ECO:0000256" key="2">
    <source>
        <dbReference type="ARBA" id="ARBA00007511"/>
    </source>
</evidence>
<dbReference type="InterPro" id="IPR005496">
    <property type="entry name" value="Integral_membrane_TerC"/>
</dbReference>